<keyword evidence="5 9" id="KW-0732">Signal</keyword>
<dbReference type="PANTHER" id="PTHR34933">
    <property type="entry name" value="FLAGELLAR L-RING PROTEIN"/>
    <property type="match status" value="1"/>
</dbReference>
<comment type="caution">
    <text evidence="10">The sequence shown here is derived from an EMBL/GenBank/DDBJ whole genome shotgun (WGS) entry which is preliminary data.</text>
</comment>
<comment type="similarity">
    <text evidence="3 9">Belongs to the FlgH family.</text>
</comment>
<dbReference type="HAMAP" id="MF_00415">
    <property type="entry name" value="FlgH"/>
    <property type="match status" value="1"/>
</dbReference>
<proteinExistence type="inferred from homology"/>
<comment type="function">
    <text evidence="1 9">Assembles around the rod to form the L-ring and probably protects the motor/basal body from shearing forces during rotation.</text>
</comment>
<evidence type="ECO:0000256" key="6">
    <source>
        <dbReference type="ARBA" id="ARBA00023136"/>
    </source>
</evidence>
<evidence type="ECO:0000313" key="11">
    <source>
        <dbReference type="Proteomes" id="UP000295106"/>
    </source>
</evidence>
<evidence type="ECO:0000256" key="8">
    <source>
        <dbReference type="ARBA" id="ARBA00023237"/>
    </source>
</evidence>
<dbReference type="RefSeq" id="WP_132649242.1">
    <property type="nucleotide sequence ID" value="NZ_CP181386.1"/>
</dbReference>
<evidence type="ECO:0000256" key="5">
    <source>
        <dbReference type="ARBA" id="ARBA00022729"/>
    </source>
</evidence>
<dbReference type="PROSITE" id="PS51257">
    <property type="entry name" value="PROKAR_LIPOPROTEIN"/>
    <property type="match status" value="1"/>
</dbReference>
<evidence type="ECO:0000256" key="3">
    <source>
        <dbReference type="ARBA" id="ARBA00006929"/>
    </source>
</evidence>
<comment type="subcellular location">
    <subcellularLocation>
        <location evidence="9">Cell outer membrane</location>
        <topology evidence="9">Lipid-anchor</topology>
    </subcellularLocation>
    <subcellularLocation>
        <location evidence="9">Bacterial flagellum basal body</location>
    </subcellularLocation>
    <subcellularLocation>
        <location evidence="2">Membrane</location>
    </subcellularLocation>
</comment>
<evidence type="ECO:0000256" key="4">
    <source>
        <dbReference type="ARBA" id="ARBA00011439"/>
    </source>
</evidence>
<evidence type="ECO:0000313" key="10">
    <source>
        <dbReference type="EMBL" id="TCO99275.1"/>
    </source>
</evidence>
<accession>A0A4R2M9W6</accession>
<dbReference type="AlphaFoldDB" id="A0A4R2M9W6"/>
<evidence type="ECO:0000256" key="2">
    <source>
        <dbReference type="ARBA" id="ARBA00004370"/>
    </source>
</evidence>
<dbReference type="GO" id="GO:0009279">
    <property type="term" value="C:cell outer membrane"/>
    <property type="evidence" value="ECO:0007669"/>
    <property type="project" value="UniProtKB-SubCell"/>
</dbReference>
<keyword evidence="9" id="KW-0449">Lipoprotein</keyword>
<dbReference type="Proteomes" id="UP000295106">
    <property type="component" value="Unassembled WGS sequence"/>
</dbReference>
<evidence type="ECO:0000256" key="7">
    <source>
        <dbReference type="ARBA" id="ARBA00023143"/>
    </source>
</evidence>
<keyword evidence="6 9" id="KW-0472">Membrane</keyword>
<dbReference type="GO" id="GO:0071973">
    <property type="term" value="P:bacterial-type flagellum-dependent cell motility"/>
    <property type="evidence" value="ECO:0007669"/>
    <property type="project" value="InterPro"/>
</dbReference>
<reference evidence="10 11" key="1">
    <citation type="submission" date="2019-03" db="EMBL/GenBank/DDBJ databases">
        <title>Genomic Encyclopedia of Type Strains, Phase IV (KMG-IV): sequencing the most valuable type-strain genomes for metagenomic binning, comparative biology and taxonomic classification.</title>
        <authorList>
            <person name="Goeker M."/>
        </authorList>
    </citation>
    <scope>NUCLEOTIDE SEQUENCE [LARGE SCALE GENOMIC DNA]</scope>
    <source>
        <strain evidence="10 11">DSM 1709</strain>
    </source>
</reference>
<protein>
    <recommendedName>
        <fullName evidence="9">Flagellar L-ring protein</fullName>
    </recommendedName>
    <alternativeName>
        <fullName evidence="9">Basal body L-ring protein</fullName>
    </alternativeName>
</protein>
<evidence type="ECO:0000256" key="1">
    <source>
        <dbReference type="ARBA" id="ARBA00002591"/>
    </source>
</evidence>
<dbReference type="PANTHER" id="PTHR34933:SF3">
    <property type="entry name" value="FLAGELLAR L-RING PROTEIN"/>
    <property type="match status" value="1"/>
</dbReference>
<name>A0A4R2M9W6_RUBGE</name>
<dbReference type="Pfam" id="PF02107">
    <property type="entry name" value="FlgH"/>
    <property type="match status" value="1"/>
</dbReference>
<keyword evidence="10" id="KW-0966">Cell projection</keyword>
<dbReference type="OrthoDB" id="9789463at2"/>
<dbReference type="InterPro" id="IPR000527">
    <property type="entry name" value="Flag_Lring"/>
</dbReference>
<gene>
    <name evidence="9" type="primary">flgH</name>
    <name evidence="10" type="ORF">EV684_11568</name>
</gene>
<evidence type="ECO:0000256" key="9">
    <source>
        <dbReference type="HAMAP-Rule" id="MF_00415"/>
    </source>
</evidence>
<comment type="subunit">
    <text evidence="4 9">The basal body constitutes a major portion of the flagellar organelle and consists of four rings (L,P,S, and M) mounted on a central rod.</text>
</comment>
<organism evidence="10 11">
    <name type="scientific">Rubrivivax gelatinosus</name>
    <name type="common">Rhodocyclus gelatinosus</name>
    <name type="synonym">Rhodopseudomonas gelatinosa</name>
    <dbReference type="NCBI Taxonomy" id="28068"/>
    <lineage>
        <taxon>Bacteria</taxon>
        <taxon>Pseudomonadati</taxon>
        <taxon>Pseudomonadota</taxon>
        <taxon>Betaproteobacteria</taxon>
        <taxon>Burkholderiales</taxon>
        <taxon>Sphaerotilaceae</taxon>
        <taxon>Rubrivivax</taxon>
    </lineage>
</organism>
<dbReference type="GO" id="GO:0003774">
    <property type="term" value="F:cytoskeletal motor activity"/>
    <property type="evidence" value="ECO:0007669"/>
    <property type="project" value="InterPro"/>
</dbReference>
<dbReference type="EMBL" id="SLXD01000015">
    <property type="protein sequence ID" value="TCO99275.1"/>
    <property type="molecule type" value="Genomic_DNA"/>
</dbReference>
<keyword evidence="10" id="KW-0969">Cilium</keyword>
<sequence>MNRPILWPIAGLAAALAGGCADTPTSQLRVPTAVTAVAPPSYVERAPTGSLFQPGAPIATLFSGEKRPRSIGDTLKVEIDEKLSANQKVATDTSRENKVATKGPGTESENVRGVLKSLMNLDAEASGSDSFVGKGTTENSNRFTGRIAASVINVLPNGHLVVAGERSIAYNEGVTTLRFSGVVNPDDIKAGNVVASADIVDARLEAVGRGGVADTASRSWMQRFLSKGLAIW</sequence>
<keyword evidence="7 9" id="KW-0975">Bacterial flagellum</keyword>
<keyword evidence="10" id="KW-0282">Flagellum</keyword>
<keyword evidence="8 9" id="KW-0998">Cell outer membrane</keyword>
<dbReference type="PRINTS" id="PR01008">
    <property type="entry name" value="FLGLRINGFLGH"/>
</dbReference>
<dbReference type="GeneID" id="99685279"/>
<dbReference type="GO" id="GO:0009427">
    <property type="term" value="C:bacterial-type flagellum basal body, distal rod, L ring"/>
    <property type="evidence" value="ECO:0007669"/>
    <property type="project" value="InterPro"/>
</dbReference>